<evidence type="ECO:0000256" key="2">
    <source>
        <dbReference type="ARBA" id="ARBA00022737"/>
    </source>
</evidence>
<evidence type="ECO:0000256" key="1">
    <source>
        <dbReference type="ARBA" id="ARBA00022574"/>
    </source>
</evidence>
<feature type="non-terminal residue" evidence="5">
    <location>
        <position position="685"/>
    </location>
</feature>
<dbReference type="PANTHER" id="PTHR10039:SF17">
    <property type="entry name" value="FUNGAL STAND N-TERMINAL GOODBYE DOMAIN-CONTAINING PROTEIN-RELATED"/>
    <property type="match status" value="1"/>
</dbReference>
<proteinExistence type="predicted"/>
<name>A0A6A7BPB0_9PEZI</name>
<dbReference type="AlphaFoldDB" id="A0A6A7BPB0"/>
<dbReference type="SUPFAM" id="SSF50978">
    <property type="entry name" value="WD40 repeat-like"/>
    <property type="match status" value="1"/>
</dbReference>
<dbReference type="PROSITE" id="PS50294">
    <property type="entry name" value="WD_REPEATS_REGION"/>
    <property type="match status" value="1"/>
</dbReference>
<feature type="domain" description="Nephrocystin 3-like N-terminal" evidence="4">
    <location>
        <begin position="89"/>
        <end position="249"/>
    </location>
</feature>
<dbReference type="Pfam" id="PF24883">
    <property type="entry name" value="NPHP3_N"/>
    <property type="match status" value="1"/>
</dbReference>
<dbReference type="Gene3D" id="3.40.50.300">
    <property type="entry name" value="P-loop containing nucleotide triphosphate hydrolases"/>
    <property type="match status" value="1"/>
</dbReference>
<feature type="repeat" description="WD" evidence="3">
    <location>
        <begin position="648"/>
        <end position="685"/>
    </location>
</feature>
<gene>
    <name evidence="5" type="ORF">K470DRAFT_223826</name>
</gene>
<dbReference type="SUPFAM" id="SSF52540">
    <property type="entry name" value="P-loop containing nucleoside triphosphate hydrolases"/>
    <property type="match status" value="1"/>
</dbReference>
<evidence type="ECO:0000259" key="4">
    <source>
        <dbReference type="Pfam" id="PF24883"/>
    </source>
</evidence>
<accession>A0A6A7BPB0</accession>
<keyword evidence="2" id="KW-0677">Repeat</keyword>
<protein>
    <recommendedName>
        <fullName evidence="4">Nephrocystin 3-like N-terminal domain-containing protein</fullName>
    </recommendedName>
</protein>
<dbReference type="InterPro" id="IPR001680">
    <property type="entry name" value="WD40_rpt"/>
</dbReference>
<keyword evidence="6" id="KW-1185">Reference proteome</keyword>
<keyword evidence="1 3" id="KW-0853">WD repeat</keyword>
<dbReference type="PROSITE" id="PS00678">
    <property type="entry name" value="WD_REPEATS_1"/>
    <property type="match status" value="1"/>
</dbReference>
<dbReference type="EMBL" id="MU006058">
    <property type="protein sequence ID" value="KAF2857220.1"/>
    <property type="molecule type" value="Genomic_DNA"/>
</dbReference>
<evidence type="ECO:0000313" key="6">
    <source>
        <dbReference type="Proteomes" id="UP000799421"/>
    </source>
</evidence>
<dbReference type="InterPro" id="IPR056884">
    <property type="entry name" value="NPHP3-like_N"/>
</dbReference>
<dbReference type="InterPro" id="IPR015943">
    <property type="entry name" value="WD40/YVTN_repeat-like_dom_sf"/>
</dbReference>
<evidence type="ECO:0000256" key="3">
    <source>
        <dbReference type="PROSITE-ProRule" id="PRU00221"/>
    </source>
</evidence>
<dbReference type="Pfam" id="PF00400">
    <property type="entry name" value="WD40"/>
    <property type="match status" value="1"/>
</dbReference>
<dbReference type="InterPro" id="IPR036322">
    <property type="entry name" value="WD40_repeat_dom_sf"/>
</dbReference>
<organism evidence="5 6">
    <name type="scientific">Piedraia hortae CBS 480.64</name>
    <dbReference type="NCBI Taxonomy" id="1314780"/>
    <lineage>
        <taxon>Eukaryota</taxon>
        <taxon>Fungi</taxon>
        <taxon>Dikarya</taxon>
        <taxon>Ascomycota</taxon>
        <taxon>Pezizomycotina</taxon>
        <taxon>Dothideomycetes</taxon>
        <taxon>Dothideomycetidae</taxon>
        <taxon>Capnodiales</taxon>
        <taxon>Piedraiaceae</taxon>
        <taxon>Piedraia</taxon>
    </lineage>
</organism>
<dbReference type="OrthoDB" id="674604at2759"/>
<dbReference type="PROSITE" id="PS50082">
    <property type="entry name" value="WD_REPEATS_2"/>
    <property type="match status" value="1"/>
</dbReference>
<dbReference type="Proteomes" id="UP000799421">
    <property type="component" value="Unassembled WGS sequence"/>
</dbReference>
<evidence type="ECO:0000313" key="5">
    <source>
        <dbReference type="EMBL" id="KAF2857220.1"/>
    </source>
</evidence>
<dbReference type="PANTHER" id="PTHR10039">
    <property type="entry name" value="AMELOGENIN"/>
    <property type="match status" value="1"/>
</dbReference>
<dbReference type="SMART" id="SM00320">
    <property type="entry name" value="WD40"/>
    <property type="match status" value="1"/>
</dbReference>
<sequence length="685" mass="77430">MLKTVESHCQVVNEEVSKEQRAWVNEQLKALRKAQEEVNERVKGVQQTLDLSALQVADWAAYNSINNRNADDIGELKLCLDGTREQIREKILDWATTASDQRVFWLSGKAGTGKSTIARTVADELAKQGYLVGSFFFKRGQGELGRARSLFPTIARQMADFVPSISHEIAAASKGSPPVNERPLTTQFDTLIKGPLSGYSTGSAIDIRAIVVDALDECGDWGAIGHAMTLWPTVRAQSSMNLRVFVTSRSDNKIGNALAKMESKDLKHETLENWQSSTIEHDLRLFCYDELRKLREQSRNDYHELEDDWPGESVVDKLVEISKPLFIAASTIFREVSKDPQRQLQEWVSRLNFTGSKGLNRIYSDILEQVGKVDQEWLDQFNQVIKPFALLHSSLTILALTDLLGSDIMTVGNAFKPLSSVIEFPSDKEFKAGSRATVRIYHESFRDFLMASNSKDKSQFSIDKGETHGNLLTRCLDLLTNKLGRDVCKQKDPETERIYVSAEHVEKHISDSVQYACRYWISHAIDSNEAIEDGGQVDLYLRAFLLHWTEAMAWLDKLGEMVVCLKKLQEDVNSQSSPKLHAFVADALRWVPANRKMISDRPLQTYLSALAFAPSNSIVRNSFRSEMEEFLQVWPPVATDWGFELQTLREHTHKIQSITPSIDGRRLVTVGRDNTVRLWDVESGT</sequence>
<reference evidence="5" key="1">
    <citation type="journal article" date="2020" name="Stud. Mycol.">
        <title>101 Dothideomycetes genomes: a test case for predicting lifestyles and emergence of pathogens.</title>
        <authorList>
            <person name="Haridas S."/>
            <person name="Albert R."/>
            <person name="Binder M."/>
            <person name="Bloem J."/>
            <person name="Labutti K."/>
            <person name="Salamov A."/>
            <person name="Andreopoulos B."/>
            <person name="Baker S."/>
            <person name="Barry K."/>
            <person name="Bills G."/>
            <person name="Bluhm B."/>
            <person name="Cannon C."/>
            <person name="Castanera R."/>
            <person name="Culley D."/>
            <person name="Daum C."/>
            <person name="Ezra D."/>
            <person name="Gonzalez J."/>
            <person name="Henrissat B."/>
            <person name="Kuo A."/>
            <person name="Liang C."/>
            <person name="Lipzen A."/>
            <person name="Lutzoni F."/>
            <person name="Magnuson J."/>
            <person name="Mondo S."/>
            <person name="Nolan M."/>
            <person name="Ohm R."/>
            <person name="Pangilinan J."/>
            <person name="Park H.-J."/>
            <person name="Ramirez L."/>
            <person name="Alfaro M."/>
            <person name="Sun H."/>
            <person name="Tritt A."/>
            <person name="Yoshinaga Y."/>
            <person name="Zwiers L.-H."/>
            <person name="Turgeon B."/>
            <person name="Goodwin S."/>
            <person name="Spatafora J."/>
            <person name="Crous P."/>
            <person name="Grigoriev I."/>
        </authorList>
    </citation>
    <scope>NUCLEOTIDE SEQUENCE</scope>
    <source>
        <strain evidence="5">CBS 480.64</strain>
    </source>
</reference>
<dbReference type="Gene3D" id="2.130.10.10">
    <property type="entry name" value="YVTN repeat-like/Quinoprotein amine dehydrogenase"/>
    <property type="match status" value="1"/>
</dbReference>
<dbReference type="InterPro" id="IPR027417">
    <property type="entry name" value="P-loop_NTPase"/>
</dbReference>
<dbReference type="InterPro" id="IPR019775">
    <property type="entry name" value="WD40_repeat_CS"/>
</dbReference>